<evidence type="ECO:0000313" key="2">
    <source>
        <dbReference type="EMBL" id="DAE32818.1"/>
    </source>
</evidence>
<dbReference type="EMBL" id="BK059130">
    <property type="protein sequence ID" value="DAE32818.1"/>
    <property type="molecule type" value="Genomic_DNA"/>
</dbReference>
<feature type="domain" description="HTH cro/C1-type" evidence="1">
    <location>
        <begin position="18"/>
        <end position="71"/>
    </location>
</feature>
<proteinExistence type="predicted"/>
<dbReference type="InterPro" id="IPR001387">
    <property type="entry name" value="Cro/C1-type_HTH"/>
</dbReference>
<dbReference type="GO" id="GO:0003677">
    <property type="term" value="F:DNA binding"/>
    <property type="evidence" value="ECO:0007669"/>
    <property type="project" value="InterPro"/>
</dbReference>
<dbReference type="SMART" id="SM00530">
    <property type="entry name" value="HTH_XRE"/>
    <property type="match status" value="1"/>
</dbReference>
<dbReference type="SUPFAM" id="SSF47413">
    <property type="entry name" value="lambda repressor-like DNA-binding domains"/>
    <property type="match status" value="1"/>
</dbReference>
<dbReference type="PROSITE" id="PS50943">
    <property type="entry name" value="HTH_CROC1"/>
    <property type="match status" value="1"/>
</dbReference>
<reference evidence="2" key="1">
    <citation type="journal article" date="2021" name="Proc. Natl. Acad. Sci. U.S.A.">
        <title>A Catalog of Tens of Thousands of Viruses from Human Metagenomes Reveals Hidden Associations with Chronic Diseases.</title>
        <authorList>
            <person name="Tisza M.J."/>
            <person name="Buck C.B."/>
        </authorList>
    </citation>
    <scope>NUCLEOTIDE SEQUENCE</scope>
    <source>
        <strain evidence="2">CtBS918</strain>
    </source>
</reference>
<sequence length="76" mass="8868">MYKIILSILHYMKNKVGEYRYKHNMSISELSKRSGLSTTAIFNLENGYTSDILLSHAITLSHILQVDLYELFCIKR</sequence>
<organism evidence="2">
    <name type="scientific">virus sp. ctBS918</name>
    <dbReference type="NCBI Taxonomy" id="2825807"/>
    <lineage>
        <taxon>Viruses</taxon>
    </lineage>
</organism>
<name>A0A8S5RNU0_9VIRU</name>
<dbReference type="Pfam" id="PF01381">
    <property type="entry name" value="HTH_3"/>
    <property type="match status" value="1"/>
</dbReference>
<evidence type="ECO:0000259" key="1">
    <source>
        <dbReference type="PROSITE" id="PS50943"/>
    </source>
</evidence>
<protein>
    <submittedName>
        <fullName evidence="2">Putative transcriptional regulator</fullName>
    </submittedName>
</protein>
<dbReference type="CDD" id="cd00093">
    <property type="entry name" value="HTH_XRE"/>
    <property type="match status" value="1"/>
</dbReference>
<dbReference type="InterPro" id="IPR010982">
    <property type="entry name" value="Lambda_DNA-bd_dom_sf"/>
</dbReference>
<dbReference type="Gene3D" id="1.10.260.40">
    <property type="entry name" value="lambda repressor-like DNA-binding domains"/>
    <property type="match status" value="1"/>
</dbReference>
<accession>A0A8S5RNU0</accession>